<comment type="caution">
    <text evidence="2">The sequence shown here is derived from an EMBL/GenBank/DDBJ whole genome shotgun (WGS) entry which is preliminary data.</text>
</comment>
<evidence type="ECO:0000313" key="3">
    <source>
        <dbReference type="Proteomes" id="UP000231279"/>
    </source>
</evidence>
<evidence type="ECO:0000313" key="2">
    <source>
        <dbReference type="EMBL" id="PIN15092.1"/>
    </source>
</evidence>
<organism evidence="2 3">
    <name type="scientific">Handroanthus impetiginosus</name>
    <dbReference type="NCBI Taxonomy" id="429701"/>
    <lineage>
        <taxon>Eukaryota</taxon>
        <taxon>Viridiplantae</taxon>
        <taxon>Streptophyta</taxon>
        <taxon>Embryophyta</taxon>
        <taxon>Tracheophyta</taxon>
        <taxon>Spermatophyta</taxon>
        <taxon>Magnoliopsida</taxon>
        <taxon>eudicotyledons</taxon>
        <taxon>Gunneridae</taxon>
        <taxon>Pentapetalae</taxon>
        <taxon>asterids</taxon>
        <taxon>lamiids</taxon>
        <taxon>Lamiales</taxon>
        <taxon>Bignoniaceae</taxon>
        <taxon>Crescentiina</taxon>
        <taxon>Tabebuia alliance</taxon>
        <taxon>Handroanthus</taxon>
    </lineage>
</organism>
<dbReference type="Proteomes" id="UP000231279">
    <property type="component" value="Unassembled WGS sequence"/>
</dbReference>
<reference evidence="3" key="1">
    <citation type="journal article" date="2018" name="Gigascience">
        <title>Genome assembly of the Pink Ipe (Handroanthus impetiginosus, Bignoniaceae), a highly valued, ecologically keystone Neotropical timber forest tree.</title>
        <authorList>
            <person name="Silva-Junior O.B."/>
            <person name="Grattapaglia D."/>
            <person name="Novaes E."/>
            <person name="Collevatti R.G."/>
        </authorList>
    </citation>
    <scope>NUCLEOTIDE SEQUENCE [LARGE SCALE GENOMIC DNA]</scope>
    <source>
        <strain evidence="3">cv. UFG-1</strain>
    </source>
</reference>
<protein>
    <submittedName>
        <fullName evidence="2">Uncharacterized protein</fullName>
    </submittedName>
</protein>
<dbReference type="EMBL" id="NKXS01002152">
    <property type="protein sequence ID" value="PIN15092.1"/>
    <property type="molecule type" value="Genomic_DNA"/>
</dbReference>
<feature type="chain" id="PRO_5013870063" evidence="1">
    <location>
        <begin position="27"/>
        <end position="83"/>
    </location>
</feature>
<keyword evidence="1" id="KW-0732">Signal</keyword>
<sequence>MGLMQKSQDCLSCFLLLLQPVGESLASVHISSIMFLCEFKKGWPCKIWIYSRIIGIHQFKWWAHHLILLRTKEKSKRLGRLLA</sequence>
<dbReference type="AlphaFoldDB" id="A0A2G9HC39"/>
<proteinExistence type="predicted"/>
<accession>A0A2G9HC39</accession>
<feature type="signal peptide" evidence="1">
    <location>
        <begin position="1"/>
        <end position="26"/>
    </location>
</feature>
<evidence type="ECO:0000256" key="1">
    <source>
        <dbReference type="SAM" id="SignalP"/>
    </source>
</evidence>
<keyword evidence="3" id="KW-1185">Reference proteome</keyword>
<gene>
    <name evidence="2" type="ORF">CDL12_12271</name>
</gene>
<name>A0A2G9HC39_9LAMI</name>